<reference evidence="1 2" key="1">
    <citation type="submission" date="2013-07" db="EMBL/GenBank/DDBJ databases">
        <title>The Genome Sequence of Kwoniella mangroviensis CBS10435.</title>
        <authorList>
            <consortium name="The Broad Institute Genome Sequencing Platform"/>
            <person name="Cuomo C."/>
            <person name="Litvintseva A."/>
            <person name="Chen Y."/>
            <person name="Heitman J."/>
            <person name="Sun S."/>
            <person name="Springer D."/>
            <person name="Dromer F."/>
            <person name="Young S.K."/>
            <person name="Zeng Q."/>
            <person name="Gargeya S."/>
            <person name="Fitzgerald M."/>
            <person name="Abouelleil A."/>
            <person name="Alvarado L."/>
            <person name="Berlin A.M."/>
            <person name="Chapman S.B."/>
            <person name="Dewar J."/>
            <person name="Goldberg J."/>
            <person name="Griggs A."/>
            <person name="Gujja S."/>
            <person name="Hansen M."/>
            <person name="Howarth C."/>
            <person name="Imamovic A."/>
            <person name="Larimer J."/>
            <person name="McCowan C."/>
            <person name="Murphy C."/>
            <person name="Pearson M."/>
            <person name="Priest M."/>
            <person name="Roberts A."/>
            <person name="Saif S."/>
            <person name="Shea T."/>
            <person name="Sykes S."/>
            <person name="Wortman J."/>
            <person name="Nusbaum C."/>
            <person name="Birren B."/>
        </authorList>
    </citation>
    <scope>NUCLEOTIDE SEQUENCE [LARGE SCALE GENOMIC DNA]</scope>
    <source>
        <strain evidence="1 2">CBS 10435</strain>
    </source>
</reference>
<evidence type="ECO:0000313" key="2">
    <source>
        <dbReference type="Proteomes" id="UP000092583"/>
    </source>
</evidence>
<dbReference type="OrthoDB" id="10409024at2759"/>
<organism evidence="1 2">
    <name type="scientific">Kwoniella mangroviensis CBS 10435</name>
    <dbReference type="NCBI Taxonomy" id="1331196"/>
    <lineage>
        <taxon>Eukaryota</taxon>
        <taxon>Fungi</taxon>
        <taxon>Dikarya</taxon>
        <taxon>Basidiomycota</taxon>
        <taxon>Agaricomycotina</taxon>
        <taxon>Tremellomycetes</taxon>
        <taxon>Tremellales</taxon>
        <taxon>Cryptococcaceae</taxon>
        <taxon>Kwoniella</taxon>
    </lineage>
</organism>
<proteinExistence type="predicted"/>
<dbReference type="AlphaFoldDB" id="A0A1B9IIC4"/>
<evidence type="ECO:0000313" key="1">
    <source>
        <dbReference type="EMBL" id="OCF55233.1"/>
    </source>
</evidence>
<protein>
    <submittedName>
        <fullName evidence="1">Uncharacterized protein</fullName>
    </submittedName>
</protein>
<name>A0A1B9IIC4_9TREE</name>
<dbReference type="Proteomes" id="UP000092583">
    <property type="component" value="Unassembled WGS sequence"/>
</dbReference>
<gene>
    <name evidence="1" type="ORF">L486_07346</name>
</gene>
<accession>A0A1B9IIC4</accession>
<dbReference type="EMBL" id="KI669467">
    <property type="protein sequence ID" value="OCF55233.1"/>
    <property type="molecule type" value="Genomic_DNA"/>
</dbReference>
<reference evidence="2" key="2">
    <citation type="submission" date="2013-12" db="EMBL/GenBank/DDBJ databases">
        <title>Evolution of pathogenesis and genome organization in the Tremellales.</title>
        <authorList>
            <person name="Cuomo C."/>
            <person name="Litvintseva A."/>
            <person name="Heitman J."/>
            <person name="Chen Y."/>
            <person name="Sun S."/>
            <person name="Springer D."/>
            <person name="Dromer F."/>
            <person name="Young S."/>
            <person name="Zeng Q."/>
            <person name="Chapman S."/>
            <person name="Gujja S."/>
            <person name="Saif S."/>
            <person name="Birren B."/>
        </authorList>
    </citation>
    <scope>NUCLEOTIDE SEQUENCE [LARGE SCALE GENOMIC DNA]</scope>
    <source>
        <strain evidence="2">CBS 10435</strain>
    </source>
</reference>
<keyword evidence="2" id="KW-1185">Reference proteome</keyword>
<sequence>MFFVDRLPLPFLKKEKTLKDRAESRKMRVPGYNKLYFIVFDTNNEKYQKVLDWLNLNKFYAFAANLIGSELFVIIADNGPFPRTAVVTFLEEDLHKPCTLKVEYAIYNQPPPSK</sequence>